<dbReference type="GO" id="GO:0005829">
    <property type="term" value="C:cytosol"/>
    <property type="evidence" value="ECO:0007669"/>
    <property type="project" value="TreeGrafter"/>
</dbReference>
<evidence type="ECO:0000259" key="3">
    <source>
        <dbReference type="Pfam" id="PF02525"/>
    </source>
</evidence>
<keyword evidence="2" id="KW-0560">Oxidoreductase</keyword>
<dbReference type="Pfam" id="PF02525">
    <property type="entry name" value="Flavodoxin_2"/>
    <property type="match status" value="1"/>
</dbReference>
<name>A0A6B3NR27_9PSED</name>
<dbReference type="PANTHER" id="PTHR10204">
    <property type="entry name" value="NAD P H OXIDOREDUCTASE-RELATED"/>
    <property type="match status" value="1"/>
</dbReference>
<dbReference type="Proteomes" id="UP000482634">
    <property type="component" value="Unassembled WGS sequence"/>
</dbReference>
<dbReference type="PANTHER" id="PTHR10204:SF34">
    <property type="entry name" value="NAD(P)H DEHYDROGENASE [QUINONE] 1 ISOFORM 1"/>
    <property type="match status" value="1"/>
</dbReference>
<accession>A0A6M0CWA6</accession>
<reference evidence="6 7" key="1">
    <citation type="submission" date="2020-02" db="EMBL/GenBank/DDBJ databases">
        <title>Broccoli isolated Pseudomonas sp.</title>
        <authorList>
            <person name="Fujikawa T."/>
            <person name="Sawada H."/>
        </authorList>
    </citation>
    <scope>NUCLEOTIDE SEQUENCE [LARGE SCALE GENOMIC DNA]</scope>
    <source>
        <strain evidence="5 7">MAFF212427</strain>
        <strain evidence="4 6">MAFF212428</strain>
    </source>
</reference>
<proteinExistence type="inferred from homology"/>
<sequence>MHALIVVAHHDPQSLTHSVATQVARGVAHSACGHSVELADLYAEGFNPVFGPADHAVHRREAPAPADVLAEQARLDRADALVLVYPVYWWSMPGLLKGWIDRVFANGWAFDFQADATLVKKLGHLNVHLIGIGGADAGTYQRHGYAAAMKTQIEHGIFDYCAAPVVSSTLMLDAETQPAATHLQAARVLGGALFASAEHAPRPQQASCQP</sequence>
<comment type="similarity">
    <text evidence="1">Belongs to the NAD(P)H dehydrogenase (quinone) family.</text>
</comment>
<evidence type="ECO:0000256" key="1">
    <source>
        <dbReference type="ARBA" id="ARBA00006252"/>
    </source>
</evidence>
<dbReference type="EMBL" id="JAAHBU010000327">
    <property type="protein sequence ID" value="NER65822.1"/>
    <property type="molecule type" value="Genomic_DNA"/>
</dbReference>
<gene>
    <name evidence="4" type="ORF">G3435_21925</name>
    <name evidence="5" type="ORF">G3436_20580</name>
</gene>
<evidence type="ECO:0000313" key="7">
    <source>
        <dbReference type="Proteomes" id="UP000482634"/>
    </source>
</evidence>
<dbReference type="Gene3D" id="3.40.50.360">
    <property type="match status" value="1"/>
</dbReference>
<dbReference type="InterPro" id="IPR003680">
    <property type="entry name" value="Flavodoxin_fold"/>
</dbReference>
<keyword evidence="7" id="KW-1185">Reference proteome</keyword>
<evidence type="ECO:0000313" key="6">
    <source>
        <dbReference type="Proteomes" id="UP000480410"/>
    </source>
</evidence>
<dbReference type="SUPFAM" id="SSF52218">
    <property type="entry name" value="Flavoproteins"/>
    <property type="match status" value="1"/>
</dbReference>
<evidence type="ECO:0000256" key="2">
    <source>
        <dbReference type="ARBA" id="ARBA00023002"/>
    </source>
</evidence>
<organism evidence="5 7">
    <name type="scientific">Pseudomonas brassicae</name>
    <dbReference type="NCBI Taxonomy" id="2708063"/>
    <lineage>
        <taxon>Bacteria</taxon>
        <taxon>Pseudomonadati</taxon>
        <taxon>Pseudomonadota</taxon>
        <taxon>Gammaproteobacteria</taxon>
        <taxon>Pseudomonadales</taxon>
        <taxon>Pseudomonadaceae</taxon>
        <taxon>Pseudomonas</taxon>
    </lineage>
</organism>
<comment type="caution">
    <text evidence="5">The sequence shown here is derived from an EMBL/GenBank/DDBJ whole genome shotgun (WGS) entry which is preliminary data.</text>
</comment>
<accession>A0A6B3NR27</accession>
<protein>
    <submittedName>
        <fullName evidence="5">NAD(P)H-dependent oxidoreductase</fullName>
    </submittedName>
</protein>
<feature type="domain" description="Flavodoxin-like fold" evidence="3">
    <location>
        <begin position="1"/>
        <end position="186"/>
    </location>
</feature>
<dbReference type="Proteomes" id="UP000480410">
    <property type="component" value="Unassembled WGS sequence"/>
</dbReference>
<dbReference type="InterPro" id="IPR029039">
    <property type="entry name" value="Flavoprotein-like_sf"/>
</dbReference>
<evidence type="ECO:0000313" key="4">
    <source>
        <dbReference type="EMBL" id="NER61895.1"/>
    </source>
</evidence>
<dbReference type="RefSeq" id="WP_163948773.1">
    <property type="nucleotide sequence ID" value="NZ_JAAHBU010000327.1"/>
</dbReference>
<dbReference type="InterPro" id="IPR051545">
    <property type="entry name" value="NAD(P)H_dehydrogenase_qn"/>
</dbReference>
<dbReference type="EMBL" id="JAAHBV010000573">
    <property type="protein sequence ID" value="NER61895.1"/>
    <property type="molecule type" value="Genomic_DNA"/>
</dbReference>
<evidence type="ECO:0000313" key="5">
    <source>
        <dbReference type="EMBL" id="NER65822.1"/>
    </source>
</evidence>
<dbReference type="AlphaFoldDB" id="A0A6B3NR27"/>
<dbReference type="GO" id="GO:0003955">
    <property type="term" value="F:NAD(P)H dehydrogenase (quinone) activity"/>
    <property type="evidence" value="ECO:0007669"/>
    <property type="project" value="TreeGrafter"/>
</dbReference>